<accession>A0A318UEL6</accession>
<protein>
    <submittedName>
        <fullName evidence="1">Uncharacterized protein DUF4269</fullName>
    </submittedName>
</protein>
<reference evidence="1 2" key="1">
    <citation type="submission" date="2018-06" db="EMBL/GenBank/DDBJ databases">
        <title>Genomic Encyclopedia of Archaeal and Bacterial Type Strains, Phase II (KMG-II): from individual species to whole genera.</title>
        <authorList>
            <person name="Goeker M."/>
        </authorList>
    </citation>
    <scope>NUCLEOTIDE SEQUENCE [LARGE SCALE GENOMIC DNA]</scope>
    <source>
        <strain evidence="1 2">DSM 27372</strain>
    </source>
</reference>
<name>A0A318UEL6_9SPHI</name>
<dbReference type="InterPro" id="IPR025365">
    <property type="entry name" value="DUF4269"/>
</dbReference>
<evidence type="ECO:0000313" key="2">
    <source>
        <dbReference type="Proteomes" id="UP000248198"/>
    </source>
</evidence>
<evidence type="ECO:0000313" key="1">
    <source>
        <dbReference type="EMBL" id="PYF74854.1"/>
    </source>
</evidence>
<dbReference type="Pfam" id="PF14091">
    <property type="entry name" value="DUF4269"/>
    <property type="match status" value="1"/>
</dbReference>
<dbReference type="RefSeq" id="WP_110829678.1">
    <property type="nucleotide sequence ID" value="NZ_QKLU01000003.1"/>
</dbReference>
<dbReference type="AlphaFoldDB" id="A0A318UEL6"/>
<sequence>MDNFSRTFEDIAYLASGNERQKDAFAVLTKGQVMERLKDFDPLLVGTVPLGIDVEGSDLDIICSCGDNKTFQEVLVSNFSACRLFRIWNTVIGSAETVLANFFLEGWEIEIFGQKKPSREQNGYRHMIVEHRLLVRYGQSLKDQVIALKEKGIKTEPAFAMVLNLKGDPYQALLKLDL</sequence>
<dbReference type="EMBL" id="QKLU01000003">
    <property type="protein sequence ID" value="PYF74854.1"/>
    <property type="molecule type" value="Genomic_DNA"/>
</dbReference>
<dbReference type="OrthoDB" id="6402248at2"/>
<proteinExistence type="predicted"/>
<dbReference type="Proteomes" id="UP000248198">
    <property type="component" value="Unassembled WGS sequence"/>
</dbReference>
<gene>
    <name evidence="1" type="ORF">B0O44_103300</name>
</gene>
<organism evidence="1 2">
    <name type="scientific">Pedobacter nutrimenti</name>
    <dbReference type="NCBI Taxonomy" id="1241337"/>
    <lineage>
        <taxon>Bacteria</taxon>
        <taxon>Pseudomonadati</taxon>
        <taxon>Bacteroidota</taxon>
        <taxon>Sphingobacteriia</taxon>
        <taxon>Sphingobacteriales</taxon>
        <taxon>Sphingobacteriaceae</taxon>
        <taxon>Pedobacter</taxon>
    </lineage>
</organism>
<comment type="caution">
    <text evidence="1">The sequence shown here is derived from an EMBL/GenBank/DDBJ whole genome shotgun (WGS) entry which is preliminary data.</text>
</comment>
<keyword evidence="2" id="KW-1185">Reference proteome</keyword>